<dbReference type="SMART" id="SM00829">
    <property type="entry name" value="PKS_ER"/>
    <property type="match status" value="1"/>
</dbReference>
<proteinExistence type="predicted"/>
<dbReference type="SUPFAM" id="SSF50129">
    <property type="entry name" value="GroES-like"/>
    <property type="match status" value="1"/>
</dbReference>
<dbReference type="RefSeq" id="WP_164457816.1">
    <property type="nucleotide sequence ID" value="NZ_JAAIFS010000001.1"/>
</dbReference>
<dbReference type="AlphaFoldDB" id="A0A6B3QHH9"/>
<dbReference type="Gene3D" id="3.90.180.10">
    <property type="entry name" value="Medium-chain alcohol dehydrogenases, catalytic domain"/>
    <property type="match status" value="1"/>
</dbReference>
<accession>A0A6B3QHH9</accession>
<dbReference type="CDD" id="cd08267">
    <property type="entry name" value="MDR1"/>
    <property type="match status" value="1"/>
</dbReference>
<sequence>MKAVVQERFGPPDSLRLRDVDRPRAGAGQVLVRVRAAAVNPYDWHMLRGDPYAARLLGGTGLTRPKARVAGIDAAGVVESVGADVRGLSPGDPVLGFCPGAFAEYACTSARLLAPVPSDLTFEQAAALPMGAVTALRGIRTVGRVRSGQRVLVNGAGGGVGTFAVQIAALLEAEVTGVCSAGNADLVRSLGAAHVLDYARDDFTDGRERYDVVLDNVGNHPLGRLRRALTPAGVLVANGGGSPGRVFGAIGATLKVAAVNAVTRQSLRPIIPTTPDGPAHEDLLAVAALVENGQLTPVVGRTFALADAAEAVRHVEEGHARGKTVITVS</sequence>
<feature type="domain" description="Enoyl reductase (ER)" evidence="1">
    <location>
        <begin position="10"/>
        <end position="326"/>
    </location>
</feature>
<dbReference type="GO" id="GO:0016491">
    <property type="term" value="F:oxidoreductase activity"/>
    <property type="evidence" value="ECO:0007669"/>
    <property type="project" value="InterPro"/>
</dbReference>
<dbReference type="Gene3D" id="3.40.50.720">
    <property type="entry name" value="NAD(P)-binding Rossmann-like Domain"/>
    <property type="match status" value="1"/>
</dbReference>
<name>A0A6B3QHH9_STRTE</name>
<dbReference type="Pfam" id="PF08240">
    <property type="entry name" value="ADH_N"/>
    <property type="match status" value="1"/>
</dbReference>
<reference evidence="2" key="1">
    <citation type="journal article" date="2020" name="Microorganisms">
        <title>Isolation, Genomic and Metabolomic Characterization of Streptomyces tendae VITAKN with Quorum Sensing Inhibitory Activity from Southern India.</title>
        <authorList>
            <person name="Ishaque N.M."/>
            <person name="Burgsdorf I."/>
            <person name="Limlingan Malit J.J."/>
            <person name="Saha S."/>
            <person name="Teta R."/>
            <person name="Ewe D."/>
            <person name="Kannabiran K."/>
            <person name="Hrouzek P."/>
            <person name="Steindler L."/>
            <person name="Costantino V."/>
            <person name="Saurav K."/>
        </authorList>
    </citation>
    <scope>NUCLEOTIDE SEQUENCE</scope>
    <source>
        <strain evidence="2">VITAKN</strain>
    </source>
</reference>
<organism evidence="2">
    <name type="scientific">Streptomyces tendae</name>
    <dbReference type="NCBI Taxonomy" id="1932"/>
    <lineage>
        <taxon>Bacteria</taxon>
        <taxon>Bacillati</taxon>
        <taxon>Actinomycetota</taxon>
        <taxon>Actinomycetes</taxon>
        <taxon>Kitasatosporales</taxon>
        <taxon>Streptomycetaceae</taxon>
        <taxon>Streptomyces</taxon>
    </lineage>
</organism>
<evidence type="ECO:0000259" key="1">
    <source>
        <dbReference type="SMART" id="SM00829"/>
    </source>
</evidence>
<comment type="caution">
    <text evidence="2">The sequence shown here is derived from an EMBL/GenBank/DDBJ whole genome shotgun (WGS) entry which is preliminary data.</text>
</comment>
<dbReference type="InterPro" id="IPR036291">
    <property type="entry name" value="NAD(P)-bd_dom_sf"/>
</dbReference>
<dbReference type="InterPro" id="IPR013154">
    <property type="entry name" value="ADH-like_N"/>
</dbReference>
<dbReference type="PANTHER" id="PTHR11695">
    <property type="entry name" value="ALCOHOL DEHYDROGENASE RELATED"/>
    <property type="match status" value="1"/>
</dbReference>
<dbReference type="InterPro" id="IPR020843">
    <property type="entry name" value="ER"/>
</dbReference>
<dbReference type="InterPro" id="IPR050700">
    <property type="entry name" value="YIM1/Zinc_Alcohol_DH_Fams"/>
</dbReference>
<protein>
    <submittedName>
        <fullName evidence="2">NAD(P)-dependent alcohol dehydrogenase</fullName>
    </submittedName>
</protein>
<dbReference type="InterPro" id="IPR011032">
    <property type="entry name" value="GroES-like_sf"/>
</dbReference>
<dbReference type="Pfam" id="PF13602">
    <property type="entry name" value="ADH_zinc_N_2"/>
    <property type="match status" value="1"/>
</dbReference>
<evidence type="ECO:0000313" key="2">
    <source>
        <dbReference type="EMBL" id="NEV86317.1"/>
    </source>
</evidence>
<dbReference type="PANTHER" id="PTHR11695:SF294">
    <property type="entry name" value="RETICULON-4-INTERACTING PROTEIN 1, MITOCHONDRIAL"/>
    <property type="match status" value="1"/>
</dbReference>
<dbReference type="SUPFAM" id="SSF51735">
    <property type="entry name" value="NAD(P)-binding Rossmann-fold domains"/>
    <property type="match status" value="1"/>
</dbReference>
<dbReference type="EMBL" id="JAAIFS010000001">
    <property type="protein sequence ID" value="NEV86317.1"/>
    <property type="molecule type" value="Genomic_DNA"/>
</dbReference>
<gene>
    <name evidence="2" type="ORF">GUR47_06385</name>
</gene>